<protein>
    <recommendedName>
        <fullName evidence="4">Secreted protein</fullName>
    </recommendedName>
</protein>
<proteinExistence type="predicted"/>
<name>A0ABW1HB63_9ACTN</name>
<evidence type="ECO:0008006" key="4">
    <source>
        <dbReference type="Google" id="ProtNLM"/>
    </source>
</evidence>
<evidence type="ECO:0000256" key="1">
    <source>
        <dbReference type="SAM" id="MobiDB-lite"/>
    </source>
</evidence>
<feature type="compositionally biased region" description="Gly residues" evidence="1">
    <location>
        <begin position="90"/>
        <end position="99"/>
    </location>
</feature>
<accession>A0ABW1HB63</accession>
<comment type="caution">
    <text evidence="2">The sequence shown here is derived from an EMBL/GenBank/DDBJ whole genome shotgun (WGS) entry which is preliminary data.</text>
</comment>
<evidence type="ECO:0000313" key="3">
    <source>
        <dbReference type="Proteomes" id="UP001596226"/>
    </source>
</evidence>
<dbReference type="Proteomes" id="UP001596226">
    <property type="component" value="Unassembled WGS sequence"/>
</dbReference>
<sequence>MLVFVGIPAAAVLVIAGLSYAGSRGSAGAGHGGGTKRYRPGRPFDFTPVWFLGRPEQLADSAGTALTAGAQAPALTSHKLEQASVEAPAGGTGGASDRW</sequence>
<dbReference type="EMBL" id="JBHSQS010000014">
    <property type="protein sequence ID" value="MFC5926023.1"/>
    <property type="molecule type" value="Genomic_DNA"/>
</dbReference>
<keyword evidence="3" id="KW-1185">Reference proteome</keyword>
<gene>
    <name evidence="2" type="ORF">ACFQGL_22060</name>
</gene>
<reference evidence="3" key="1">
    <citation type="journal article" date="2019" name="Int. J. Syst. Evol. Microbiol.">
        <title>The Global Catalogue of Microorganisms (GCM) 10K type strain sequencing project: providing services to taxonomists for standard genome sequencing and annotation.</title>
        <authorList>
            <consortium name="The Broad Institute Genomics Platform"/>
            <consortium name="The Broad Institute Genome Sequencing Center for Infectious Disease"/>
            <person name="Wu L."/>
            <person name="Ma J."/>
        </authorList>
    </citation>
    <scope>NUCLEOTIDE SEQUENCE [LARGE SCALE GENOMIC DNA]</scope>
    <source>
        <strain evidence="3">CGMCC 4.7144</strain>
    </source>
</reference>
<evidence type="ECO:0000313" key="2">
    <source>
        <dbReference type="EMBL" id="MFC5926023.1"/>
    </source>
</evidence>
<feature type="region of interest" description="Disordered" evidence="1">
    <location>
        <begin position="77"/>
        <end position="99"/>
    </location>
</feature>
<organism evidence="2 3">
    <name type="scientific">Micromonospora vulcania</name>
    <dbReference type="NCBI Taxonomy" id="1441873"/>
    <lineage>
        <taxon>Bacteria</taxon>
        <taxon>Bacillati</taxon>
        <taxon>Actinomycetota</taxon>
        <taxon>Actinomycetes</taxon>
        <taxon>Micromonosporales</taxon>
        <taxon>Micromonosporaceae</taxon>
        <taxon>Micromonospora</taxon>
    </lineage>
</organism>
<dbReference type="RefSeq" id="WP_377514339.1">
    <property type="nucleotide sequence ID" value="NZ_JBHSQS010000014.1"/>
</dbReference>